<evidence type="ECO:0000259" key="5">
    <source>
        <dbReference type="Pfam" id="PF08501"/>
    </source>
</evidence>
<evidence type="ECO:0000256" key="2">
    <source>
        <dbReference type="ARBA" id="ARBA00023141"/>
    </source>
</evidence>
<dbReference type="Proteomes" id="UP001165283">
    <property type="component" value="Unassembled WGS sequence"/>
</dbReference>
<dbReference type="Gene3D" id="3.40.50.10860">
    <property type="entry name" value="Leucine Dehydrogenase, chain A, domain 1"/>
    <property type="match status" value="1"/>
</dbReference>
<evidence type="ECO:0000256" key="1">
    <source>
        <dbReference type="ARBA" id="ARBA00004871"/>
    </source>
</evidence>
<reference evidence="6" key="1">
    <citation type="submission" date="2021-04" db="EMBL/GenBank/DDBJ databases">
        <title>Pseudonocardia sp. nov., isolated from sandy soil of mangrove forest.</title>
        <authorList>
            <person name="Zan Z."/>
            <person name="Huang R."/>
            <person name="Liu W."/>
        </authorList>
    </citation>
    <scope>NUCLEOTIDE SEQUENCE</scope>
    <source>
        <strain evidence="6">S2-4</strain>
    </source>
</reference>
<dbReference type="PANTHER" id="PTHR21089">
    <property type="entry name" value="SHIKIMATE DEHYDROGENASE"/>
    <property type="match status" value="1"/>
</dbReference>
<dbReference type="GO" id="GO:0004764">
    <property type="term" value="F:shikimate 3-dehydrogenase (NADP+) activity"/>
    <property type="evidence" value="ECO:0007669"/>
    <property type="project" value="UniProtKB-EC"/>
</dbReference>
<dbReference type="Pfam" id="PF08501">
    <property type="entry name" value="Shikimate_dh_N"/>
    <property type="match status" value="1"/>
</dbReference>
<evidence type="ECO:0000256" key="3">
    <source>
        <dbReference type="SAM" id="MobiDB-lite"/>
    </source>
</evidence>
<dbReference type="InterPro" id="IPR022893">
    <property type="entry name" value="Shikimate_DH_fam"/>
</dbReference>
<dbReference type="NCBIfam" id="NF001319">
    <property type="entry name" value="PRK00258.3-3"/>
    <property type="match status" value="1"/>
</dbReference>
<dbReference type="InterPro" id="IPR000594">
    <property type="entry name" value="ThiF_NAD_FAD-bd"/>
</dbReference>
<dbReference type="EC" id="1.1.1.25" evidence="6"/>
<gene>
    <name evidence="6" type="ORF">KDL28_01775</name>
</gene>
<protein>
    <submittedName>
        <fullName evidence="6">Shikimate dehydrogenase</fullName>
        <ecNumber evidence="6">1.1.1.25</ecNumber>
    </submittedName>
</protein>
<proteinExistence type="predicted"/>
<dbReference type="Gene3D" id="3.40.50.720">
    <property type="entry name" value="NAD(P)-binding Rossmann-like Domain"/>
    <property type="match status" value="1"/>
</dbReference>
<feature type="domain" description="Shikimate dehydrogenase substrate binding N-terminal" evidence="5">
    <location>
        <begin position="22"/>
        <end position="109"/>
    </location>
</feature>
<name>A0ABT0ZSS8_9PSEU</name>
<sequence>MSGGEQVPTGAPPARRSYLMGLLGQGIGPSLSPELHEREAARQGLRYTYKLVELSDAQLDPGRLRELLANAVTLGFDGLNATHPVKQAMATLVDDLAPEAAGIGAINTIVVDGGSTHGHNTDITGFALAMREGLADVRRDRVVLVGAGGAGTAVAHALAGLGVGELSVVETDLARAQRLASSLEGVRDRTAVTVATADRLPELLAGAAGLVNATPMGMVAHPGSPVPPELLRPELWVADIVYRPLHTELVRAARALGCQVLTGAAMAVNQAAHAFELVTGRPADRAAMAADFDLLVADEVGATGSRTAADPGRAPVAEAQNARAQRRE</sequence>
<keyword evidence="2" id="KW-0028">Amino-acid biosynthesis</keyword>
<dbReference type="NCBIfam" id="NF009201">
    <property type="entry name" value="PRK12549.1"/>
    <property type="match status" value="1"/>
</dbReference>
<dbReference type="PANTHER" id="PTHR21089:SF1">
    <property type="entry name" value="BIFUNCTIONAL 3-DEHYDROQUINATE DEHYDRATASE_SHIKIMATE DEHYDROGENASE, CHLOROPLASTIC"/>
    <property type="match status" value="1"/>
</dbReference>
<evidence type="ECO:0000313" key="7">
    <source>
        <dbReference type="Proteomes" id="UP001165283"/>
    </source>
</evidence>
<dbReference type="RefSeq" id="WP_252435367.1">
    <property type="nucleotide sequence ID" value="NZ_JAGSOV010000006.1"/>
</dbReference>
<dbReference type="SUPFAM" id="SSF53223">
    <property type="entry name" value="Aminoacid dehydrogenase-like, N-terminal domain"/>
    <property type="match status" value="1"/>
</dbReference>
<feature type="compositionally biased region" description="Low complexity" evidence="3">
    <location>
        <begin position="317"/>
        <end position="328"/>
    </location>
</feature>
<dbReference type="EMBL" id="JAGSOV010000006">
    <property type="protein sequence ID" value="MCO1653776.1"/>
    <property type="molecule type" value="Genomic_DNA"/>
</dbReference>
<dbReference type="CDD" id="cd01065">
    <property type="entry name" value="NAD_bind_Shikimate_DH"/>
    <property type="match status" value="1"/>
</dbReference>
<keyword evidence="6" id="KW-0560">Oxidoreductase</keyword>
<evidence type="ECO:0000313" key="6">
    <source>
        <dbReference type="EMBL" id="MCO1653776.1"/>
    </source>
</evidence>
<evidence type="ECO:0000259" key="4">
    <source>
        <dbReference type="Pfam" id="PF00899"/>
    </source>
</evidence>
<dbReference type="InterPro" id="IPR036291">
    <property type="entry name" value="NAD(P)-bd_dom_sf"/>
</dbReference>
<dbReference type="InterPro" id="IPR046346">
    <property type="entry name" value="Aminoacid_DH-like_N_sf"/>
</dbReference>
<dbReference type="SUPFAM" id="SSF51735">
    <property type="entry name" value="NAD(P)-binding Rossmann-fold domains"/>
    <property type="match status" value="1"/>
</dbReference>
<comment type="pathway">
    <text evidence="1">Metabolic intermediate biosynthesis; chorismate biosynthesis; chorismate from D-erythrose 4-phosphate and phosphoenolpyruvate: step 4/7.</text>
</comment>
<dbReference type="Pfam" id="PF00899">
    <property type="entry name" value="ThiF"/>
    <property type="match status" value="1"/>
</dbReference>
<dbReference type="InterPro" id="IPR013708">
    <property type="entry name" value="Shikimate_DH-bd_N"/>
</dbReference>
<feature type="domain" description="THIF-type NAD/FAD binding fold" evidence="4">
    <location>
        <begin position="124"/>
        <end position="172"/>
    </location>
</feature>
<accession>A0ABT0ZSS8</accession>
<comment type="caution">
    <text evidence="6">The sequence shown here is derived from an EMBL/GenBank/DDBJ whole genome shotgun (WGS) entry which is preliminary data.</text>
</comment>
<feature type="region of interest" description="Disordered" evidence="3">
    <location>
        <begin position="304"/>
        <end position="328"/>
    </location>
</feature>
<keyword evidence="7" id="KW-1185">Reference proteome</keyword>
<organism evidence="6 7">
    <name type="scientific">Pseudonocardia humida</name>
    <dbReference type="NCBI Taxonomy" id="2800819"/>
    <lineage>
        <taxon>Bacteria</taxon>
        <taxon>Bacillati</taxon>
        <taxon>Actinomycetota</taxon>
        <taxon>Actinomycetes</taxon>
        <taxon>Pseudonocardiales</taxon>
        <taxon>Pseudonocardiaceae</taxon>
        <taxon>Pseudonocardia</taxon>
    </lineage>
</organism>
<keyword evidence="2" id="KW-0057">Aromatic amino acid biosynthesis</keyword>